<dbReference type="AlphaFoldDB" id="A0AAD8GRH8"/>
<dbReference type="EMBL" id="JAUIZM010000014">
    <property type="protein sequence ID" value="KAK1352855.1"/>
    <property type="molecule type" value="Genomic_DNA"/>
</dbReference>
<sequence>MDIIDKPFDVCVHRFLCGTGKYGMIVFDLHKEVLNCSIKLHVIIRDDEDEEEEDKDEVTRIIEFKDEDTRIIEFNKSIVVIMLWDKGRNDDHKINMWMLDDDACLGGGVEASWTPMFSIDLSSIDLAKPALLILGYFNNRDLLLLTCHVWISCNGDKKDAKIVPISVEMDGHGYKYSNAV</sequence>
<accession>A0AAD8GRH8</accession>
<reference evidence="1" key="2">
    <citation type="submission" date="2023-05" db="EMBL/GenBank/DDBJ databases">
        <authorList>
            <person name="Schelkunov M.I."/>
        </authorList>
    </citation>
    <scope>NUCLEOTIDE SEQUENCE</scope>
    <source>
        <strain evidence="1">Hsosn_3</strain>
        <tissue evidence="1">Leaf</tissue>
    </source>
</reference>
<organism evidence="1 2">
    <name type="scientific">Heracleum sosnowskyi</name>
    <dbReference type="NCBI Taxonomy" id="360622"/>
    <lineage>
        <taxon>Eukaryota</taxon>
        <taxon>Viridiplantae</taxon>
        <taxon>Streptophyta</taxon>
        <taxon>Embryophyta</taxon>
        <taxon>Tracheophyta</taxon>
        <taxon>Spermatophyta</taxon>
        <taxon>Magnoliopsida</taxon>
        <taxon>eudicotyledons</taxon>
        <taxon>Gunneridae</taxon>
        <taxon>Pentapetalae</taxon>
        <taxon>asterids</taxon>
        <taxon>campanulids</taxon>
        <taxon>Apiales</taxon>
        <taxon>Apiaceae</taxon>
        <taxon>Apioideae</taxon>
        <taxon>apioid superclade</taxon>
        <taxon>Tordylieae</taxon>
        <taxon>Tordyliinae</taxon>
        <taxon>Heracleum</taxon>
    </lineage>
</organism>
<gene>
    <name evidence="1" type="ORF">POM88_052693</name>
</gene>
<keyword evidence="2" id="KW-1185">Reference proteome</keyword>
<comment type="caution">
    <text evidence="1">The sequence shown here is derived from an EMBL/GenBank/DDBJ whole genome shotgun (WGS) entry which is preliminary data.</text>
</comment>
<evidence type="ECO:0000313" key="1">
    <source>
        <dbReference type="EMBL" id="KAK1352855.1"/>
    </source>
</evidence>
<reference evidence="1" key="1">
    <citation type="submission" date="2023-02" db="EMBL/GenBank/DDBJ databases">
        <title>Genome of toxic invasive species Heracleum sosnowskyi carries increased number of genes despite the absence of recent whole-genome duplications.</title>
        <authorList>
            <person name="Schelkunov M."/>
            <person name="Shtratnikova V."/>
            <person name="Makarenko M."/>
            <person name="Klepikova A."/>
            <person name="Omelchenko D."/>
            <person name="Novikova G."/>
            <person name="Obukhova E."/>
            <person name="Bogdanov V."/>
            <person name="Penin A."/>
            <person name="Logacheva M."/>
        </authorList>
    </citation>
    <scope>NUCLEOTIDE SEQUENCE</scope>
    <source>
        <strain evidence="1">Hsosn_3</strain>
        <tissue evidence="1">Leaf</tissue>
    </source>
</reference>
<evidence type="ECO:0000313" key="2">
    <source>
        <dbReference type="Proteomes" id="UP001237642"/>
    </source>
</evidence>
<proteinExistence type="predicted"/>
<dbReference type="Proteomes" id="UP001237642">
    <property type="component" value="Unassembled WGS sequence"/>
</dbReference>
<protein>
    <submittedName>
        <fullName evidence="1">Uncharacterized protein</fullName>
    </submittedName>
</protein>
<name>A0AAD8GRH8_9APIA</name>